<gene>
    <name evidence="2" type="ORF">FJM65_14055</name>
</gene>
<accession>A0A501VZT1</accession>
<keyword evidence="1" id="KW-0472">Membrane</keyword>
<dbReference type="AlphaFoldDB" id="A0A501VZT1"/>
<keyword evidence="1" id="KW-0812">Transmembrane</keyword>
<sequence length="206" mass="23862">MKKFTIFKPDSFSWTTTSVSYIYIAGIVMSILVLKFLLHVPDFHPIYKYLLYATLLPFFYRIICSVLVVNKYRPLKGKLEGDLVFDKDSIAVDKDTYLLKDISHIVIEGNDWLGAEKSHRSFSNYFENILSQGVDNTATINLLDGRIVKTKFQKLCACELKEVEDVFLHYYLNNKITSTQIAENLCLSVEERERILKRMKLQQIAG</sequence>
<feature type="transmembrane region" description="Helical" evidence="1">
    <location>
        <begin position="12"/>
        <end position="37"/>
    </location>
</feature>
<keyword evidence="1" id="KW-1133">Transmembrane helix</keyword>
<evidence type="ECO:0000256" key="1">
    <source>
        <dbReference type="SAM" id="Phobius"/>
    </source>
</evidence>
<reference evidence="2 3" key="1">
    <citation type="submission" date="2019-06" db="EMBL/GenBank/DDBJ databases">
        <title>A novel bacterium of genus Pontibacter, isolated from marine sediment.</title>
        <authorList>
            <person name="Huang H."/>
            <person name="Mo K."/>
            <person name="Hu Y."/>
        </authorList>
    </citation>
    <scope>NUCLEOTIDE SEQUENCE [LARGE SCALE GENOMIC DNA]</scope>
    <source>
        <strain evidence="2 3">HB172049</strain>
    </source>
</reference>
<comment type="caution">
    <text evidence="2">The sequence shown here is derived from an EMBL/GenBank/DDBJ whole genome shotgun (WGS) entry which is preliminary data.</text>
</comment>
<dbReference type="EMBL" id="VFRQ01000007">
    <property type="protein sequence ID" value="TPE43233.1"/>
    <property type="molecule type" value="Genomic_DNA"/>
</dbReference>
<keyword evidence="3" id="KW-1185">Reference proteome</keyword>
<dbReference type="RefSeq" id="WP_140622179.1">
    <property type="nucleotide sequence ID" value="NZ_VFRQ01000007.1"/>
</dbReference>
<evidence type="ECO:0000313" key="3">
    <source>
        <dbReference type="Proteomes" id="UP000316727"/>
    </source>
</evidence>
<feature type="transmembrane region" description="Helical" evidence="1">
    <location>
        <begin position="49"/>
        <end position="69"/>
    </location>
</feature>
<dbReference type="Proteomes" id="UP000316727">
    <property type="component" value="Unassembled WGS sequence"/>
</dbReference>
<evidence type="ECO:0000313" key="2">
    <source>
        <dbReference type="EMBL" id="TPE43233.1"/>
    </source>
</evidence>
<organism evidence="2 3">
    <name type="scientific">Pontibacter mangrovi</name>
    <dbReference type="NCBI Taxonomy" id="2589816"/>
    <lineage>
        <taxon>Bacteria</taxon>
        <taxon>Pseudomonadati</taxon>
        <taxon>Bacteroidota</taxon>
        <taxon>Cytophagia</taxon>
        <taxon>Cytophagales</taxon>
        <taxon>Hymenobacteraceae</taxon>
        <taxon>Pontibacter</taxon>
    </lineage>
</organism>
<protein>
    <submittedName>
        <fullName evidence="2">Uncharacterized protein</fullName>
    </submittedName>
</protein>
<name>A0A501VZT1_9BACT</name>
<dbReference type="OrthoDB" id="1351456at2"/>
<proteinExistence type="predicted"/>